<evidence type="ECO:0000313" key="2">
    <source>
        <dbReference type="Proteomes" id="UP000887577"/>
    </source>
</evidence>
<evidence type="ECO:0000256" key="1">
    <source>
        <dbReference type="SAM" id="Coils"/>
    </source>
</evidence>
<keyword evidence="2" id="KW-1185">Reference proteome</keyword>
<reference evidence="3" key="1">
    <citation type="submission" date="2022-11" db="UniProtKB">
        <authorList>
            <consortium name="WormBaseParasite"/>
        </authorList>
    </citation>
    <scope>IDENTIFICATION</scope>
</reference>
<organism evidence="2 3">
    <name type="scientific">Panagrolaimus superbus</name>
    <dbReference type="NCBI Taxonomy" id="310955"/>
    <lineage>
        <taxon>Eukaryota</taxon>
        <taxon>Metazoa</taxon>
        <taxon>Ecdysozoa</taxon>
        <taxon>Nematoda</taxon>
        <taxon>Chromadorea</taxon>
        <taxon>Rhabditida</taxon>
        <taxon>Tylenchina</taxon>
        <taxon>Panagrolaimomorpha</taxon>
        <taxon>Panagrolaimoidea</taxon>
        <taxon>Panagrolaimidae</taxon>
        <taxon>Panagrolaimus</taxon>
    </lineage>
</organism>
<dbReference type="WBParaSite" id="PSU_v2.g2370.t1">
    <property type="protein sequence ID" value="PSU_v2.g2370.t1"/>
    <property type="gene ID" value="PSU_v2.g2370"/>
</dbReference>
<dbReference type="AlphaFoldDB" id="A0A914YNC5"/>
<name>A0A914YNC5_9BILA</name>
<feature type="coiled-coil region" evidence="1">
    <location>
        <begin position="5"/>
        <end position="46"/>
    </location>
</feature>
<accession>A0A914YNC5</accession>
<dbReference type="Proteomes" id="UP000887577">
    <property type="component" value="Unplaced"/>
</dbReference>
<sequence length="72" mass="8673">MENELREANNCVVKYENENFELNEKNVQLETKCNEANECKQKFEDAFQKLDAEKTDKVCLYHHLIFLNRFLD</sequence>
<proteinExistence type="predicted"/>
<evidence type="ECO:0000313" key="3">
    <source>
        <dbReference type="WBParaSite" id="PSU_v2.g2370.t1"/>
    </source>
</evidence>
<keyword evidence="1" id="KW-0175">Coiled coil</keyword>
<protein>
    <submittedName>
        <fullName evidence="3">Uncharacterized protein</fullName>
    </submittedName>
</protein>